<accession>K0KPP5</accession>
<dbReference type="InterPro" id="IPR036397">
    <property type="entry name" value="RNaseH_sf"/>
</dbReference>
<dbReference type="GO" id="GO:0004527">
    <property type="term" value="F:exonuclease activity"/>
    <property type="evidence" value="ECO:0007669"/>
    <property type="project" value="UniProtKB-KW"/>
</dbReference>
<keyword evidence="4 8" id="KW-0378">Hydrolase</keyword>
<dbReference type="HOGENOM" id="CLU_309095_0_0_1"/>
<dbReference type="eggNOG" id="KOG2248">
    <property type="taxonomic scope" value="Eukaryota"/>
</dbReference>
<dbReference type="Pfam" id="PF00929">
    <property type="entry name" value="RNase_T"/>
    <property type="match status" value="1"/>
</dbReference>
<feature type="compositionally biased region" description="Polar residues" evidence="6">
    <location>
        <begin position="256"/>
        <end position="273"/>
    </location>
</feature>
<protein>
    <submittedName>
        <fullName evidence="8">RNA exonuclease 3</fullName>
        <ecNumber evidence="8">3.1.-.-</ecNumber>
    </submittedName>
</protein>
<keyword evidence="9" id="KW-1185">Reference proteome</keyword>
<proteinExistence type="inferred from homology"/>
<evidence type="ECO:0000256" key="6">
    <source>
        <dbReference type="SAM" id="MobiDB-lite"/>
    </source>
</evidence>
<dbReference type="EMBL" id="CAIF01000177">
    <property type="protein sequence ID" value="CCH44976.1"/>
    <property type="molecule type" value="Genomic_DNA"/>
</dbReference>
<feature type="compositionally biased region" description="Polar residues" evidence="6">
    <location>
        <begin position="431"/>
        <end position="445"/>
    </location>
</feature>
<dbReference type="InterPro" id="IPR034922">
    <property type="entry name" value="REX1-like_exo"/>
</dbReference>
<dbReference type="CDD" id="cd06145">
    <property type="entry name" value="REX1_like"/>
    <property type="match status" value="1"/>
</dbReference>
<dbReference type="InParanoid" id="K0KPP5"/>
<dbReference type="GO" id="GO:0006364">
    <property type="term" value="P:rRNA processing"/>
    <property type="evidence" value="ECO:0007669"/>
    <property type="project" value="UniProtKB-KW"/>
</dbReference>
<sequence>MKSYARCSTTNADFAETHNDRLEHLSQEQRERKADLRKRKFELINSSASCEISKKIKSIFHKKPEDVSIRIVEISKGRTIGDLWSDNSYDVENDVDVKDEVRVKDEANVKEEVDVEPIKLEPNTMEDDSTHIKSEVEVIDLTLEPTPEPTSTLEQDSAKPIPSPISIPQSDESVKQLSTKDSQNHDSELSQSPVDSPVQSPVQPPVETTAQPTSQPPVQSLVQSPAHSPVDSTAQSTTQSPAQSLVEPSIPELITKSIQQSTSEQTSKLNEQAFSAKALKPTSLQSSVPQTQSEPQISQQAQVCLAQTPQNQVPHQDSSDNEARIEVRSLRNQTIGDMMKSRSFENEIEALKIQQREKINQQQSQGLQNQTFSYPLMQARSQNQVQEKENDQLKNQCYSQAHDKSRDKPQDQADLNPQHQAPLQTQAYHNLPQQNGKQNPASNKKQPQGLNQQHQPQFQAPINQQQMLQYQRAFQQQQFQSQAPVHQQQFQPQVPVHQQHFQPQAPVHPQFQPQAPVHKLQQQHLHNQLPGQAINYQPQYQALPQAQIFDQSQRLQPQAQSQSPNQYIGDQSIHSKEIIKSLSPAQIQNKIDELESEAQRQEDGTSVLFQTLSEKVSLIQVTSKEMSDLKQIVGSQSTTHLANKKSITPAQFQPKQKLIELELKVFKLKDEYYSIHEDYLEKRAQRSKTVDAKKFIYGQPAYNITDSLAIGESFNGWIKTLPSERSRKSERRKIFAIDCETVLCDGNVIQLGQVSIINWQNEEILTVYVKPDLKVKNYNTKITGLTKDLLFNNPDAWSFKQVQNFILETIKTRDIIVGHAIHNDLNYLKLVHPRIIDTQILYPNFINSSKSFFGSRPSLKNLSKKYLLKDIQIGPHDPMIDAKSTLDLVKVLNYTHKLRQRPIKRLSNQPKRPIIENSNVEDDESKCQNDKVKPKTVMIAHLRAVNNQRYFQMI</sequence>
<feature type="region of interest" description="Disordered" evidence="6">
    <location>
        <begin position="479"/>
        <end position="523"/>
    </location>
</feature>
<evidence type="ECO:0000256" key="5">
    <source>
        <dbReference type="ARBA" id="ARBA00022839"/>
    </source>
</evidence>
<dbReference type="STRING" id="1206466.K0KPP5"/>
<evidence type="ECO:0000256" key="1">
    <source>
        <dbReference type="ARBA" id="ARBA00006357"/>
    </source>
</evidence>
<dbReference type="EC" id="3.1.-.-" evidence="8"/>
<dbReference type="GO" id="GO:0003676">
    <property type="term" value="F:nucleic acid binding"/>
    <property type="evidence" value="ECO:0007669"/>
    <property type="project" value="InterPro"/>
</dbReference>
<reference evidence="8 9" key="1">
    <citation type="journal article" date="2012" name="Eukaryot. Cell">
        <title>Draft genome sequence of Wickerhamomyces ciferrii NRRL Y-1031 F-60-10.</title>
        <authorList>
            <person name="Schneider J."/>
            <person name="Andrea H."/>
            <person name="Blom J."/>
            <person name="Jaenicke S."/>
            <person name="Ruckert C."/>
            <person name="Schorsch C."/>
            <person name="Szczepanowski R."/>
            <person name="Farwick M."/>
            <person name="Goesmann A."/>
            <person name="Puhler A."/>
            <person name="Schaffer S."/>
            <person name="Tauch A."/>
            <person name="Kohler T."/>
            <person name="Brinkrolf K."/>
        </authorList>
    </citation>
    <scope>NUCLEOTIDE SEQUENCE [LARGE SCALE GENOMIC DNA]</scope>
    <source>
        <strain evidence="9">ATCC 14091 / BCRC 22168 / CBS 111 / JCM 3599 / NBRC 0793 / NRRL Y-1031 F-60-10</strain>
    </source>
</reference>
<feature type="region of interest" description="Disordered" evidence="6">
    <location>
        <begin position="144"/>
        <end position="301"/>
    </location>
</feature>
<feature type="compositionally biased region" description="Polar residues" evidence="6">
    <location>
        <begin position="282"/>
        <end position="301"/>
    </location>
</feature>
<keyword evidence="2" id="KW-0698">rRNA processing</keyword>
<gene>
    <name evidence="8" type="ORF">BN7_4554</name>
</gene>
<feature type="compositionally biased region" description="Low complexity" evidence="6">
    <location>
        <begin position="190"/>
        <end position="201"/>
    </location>
</feature>
<evidence type="ECO:0000256" key="4">
    <source>
        <dbReference type="ARBA" id="ARBA00022801"/>
    </source>
</evidence>
<comment type="caution">
    <text evidence="8">The sequence shown here is derived from an EMBL/GenBank/DDBJ whole genome shotgun (WGS) entry which is preliminary data.</text>
</comment>
<dbReference type="InterPro" id="IPR013520">
    <property type="entry name" value="Ribonucl_H"/>
</dbReference>
<keyword evidence="3" id="KW-0540">Nuclease</keyword>
<evidence type="ECO:0000259" key="7">
    <source>
        <dbReference type="SMART" id="SM00479"/>
    </source>
</evidence>
<evidence type="ECO:0000256" key="2">
    <source>
        <dbReference type="ARBA" id="ARBA00022552"/>
    </source>
</evidence>
<feature type="region of interest" description="Disordered" evidence="6">
    <location>
        <begin position="431"/>
        <end position="455"/>
    </location>
</feature>
<dbReference type="GO" id="GO:0005634">
    <property type="term" value="C:nucleus"/>
    <property type="evidence" value="ECO:0007669"/>
    <property type="project" value="TreeGrafter"/>
</dbReference>
<dbReference type="SMART" id="SM00479">
    <property type="entry name" value="EXOIII"/>
    <property type="match status" value="1"/>
</dbReference>
<evidence type="ECO:0000313" key="8">
    <source>
        <dbReference type="EMBL" id="CCH44976.1"/>
    </source>
</evidence>
<dbReference type="SUPFAM" id="SSF53098">
    <property type="entry name" value="Ribonuclease H-like"/>
    <property type="match status" value="1"/>
</dbReference>
<organism evidence="8 9">
    <name type="scientific">Wickerhamomyces ciferrii (strain ATCC 14091 / BCRC 22168 / CBS 111 / JCM 3599 / NBRC 0793 / NRRL Y-1031 F-60-10)</name>
    <name type="common">Yeast</name>
    <name type="synonym">Pichia ciferrii</name>
    <dbReference type="NCBI Taxonomy" id="1206466"/>
    <lineage>
        <taxon>Eukaryota</taxon>
        <taxon>Fungi</taxon>
        <taxon>Dikarya</taxon>
        <taxon>Ascomycota</taxon>
        <taxon>Saccharomycotina</taxon>
        <taxon>Saccharomycetes</taxon>
        <taxon>Phaffomycetales</taxon>
        <taxon>Wickerhamomycetaceae</taxon>
        <taxon>Wickerhamomyces</taxon>
    </lineage>
</organism>
<comment type="similarity">
    <text evidence="1">Belongs to the REXO1/REXO3 family.</text>
</comment>
<feature type="domain" description="Exonuclease" evidence="7">
    <location>
        <begin position="733"/>
        <end position="898"/>
    </location>
</feature>
<feature type="compositionally biased region" description="Low complexity" evidence="6">
    <location>
        <begin position="446"/>
        <end position="455"/>
    </location>
</feature>
<dbReference type="InterPro" id="IPR047021">
    <property type="entry name" value="REXO1/3/4-like"/>
</dbReference>
<dbReference type="AlphaFoldDB" id="K0KPP5"/>
<dbReference type="Proteomes" id="UP000009328">
    <property type="component" value="Unassembled WGS sequence"/>
</dbReference>
<dbReference type="Gene3D" id="3.30.420.10">
    <property type="entry name" value="Ribonuclease H-like superfamily/Ribonuclease H"/>
    <property type="match status" value="1"/>
</dbReference>
<dbReference type="PANTHER" id="PTHR12801">
    <property type="entry name" value="RNA EXONUCLEASE REXO1 / RECO3 FAMILY MEMBER-RELATED"/>
    <property type="match status" value="1"/>
</dbReference>
<evidence type="ECO:0000313" key="9">
    <source>
        <dbReference type="Proteomes" id="UP000009328"/>
    </source>
</evidence>
<keyword evidence="5 8" id="KW-0269">Exonuclease</keyword>
<evidence type="ECO:0000256" key="3">
    <source>
        <dbReference type="ARBA" id="ARBA00022722"/>
    </source>
</evidence>
<name>K0KPP5_WICCF</name>
<feature type="compositionally biased region" description="Polar residues" evidence="6">
    <location>
        <begin position="208"/>
        <end position="243"/>
    </location>
</feature>
<dbReference type="InterPro" id="IPR012337">
    <property type="entry name" value="RNaseH-like_sf"/>
</dbReference>
<feature type="compositionally biased region" description="Low complexity" evidence="6">
    <location>
        <begin position="144"/>
        <end position="154"/>
    </location>
</feature>